<name>T1FD93_HELRO</name>
<dbReference type="KEGG" id="hro:HELRODRAFT_178493"/>
<dbReference type="InParanoid" id="T1FD93"/>
<accession>T1FD93</accession>
<dbReference type="EMBL" id="KB097456">
    <property type="protein sequence ID" value="ESN97047.1"/>
    <property type="molecule type" value="Genomic_DNA"/>
</dbReference>
<dbReference type="AlphaFoldDB" id="T1FD93"/>
<keyword evidence="3" id="KW-1185">Reference proteome</keyword>
<proteinExistence type="predicted"/>
<evidence type="ECO:0000313" key="2">
    <source>
        <dbReference type="EnsemblMetazoa" id="HelroP178493"/>
    </source>
</evidence>
<dbReference type="HOGENOM" id="CLU_111728_0_0_1"/>
<dbReference type="PANTHER" id="PTHR10725">
    <property type="entry name" value="THAP DOMAIN-CONTAINING PROTEIN 9"/>
    <property type="match status" value="1"/>
</dbReference>
<dbReference type="RefSeq" id="XP_009024832.1">
    <property type="nucleotide sequence ID" value="XM_009026584.1"/>
</dbReference>
<organism evidence="2 3">
    <name type="scientific">Helobdella robusta</name>
    <name type="common">Californian leech</name>
    <dbReference type="NCBI Taxonomy" id="6412"/>
    <lineage>
        <taxon>Eukaryota</taxon>
        <taxon>Metazoa</taxon>
        <taxon>Spiralia</taxon>
        <taxon>Lophotrochozoa</taxon>
        <taxon>Annelida</taxon>
        <taxon>Clitellata</taxon>
        <taxon>Hirudinea</taxon>
        <taxon>Rhynchobdellida</taxon>
        <taxon>Glossiphoniidae</taxon>
        <taxon>Helobdella</taxon>
    </lineage>
</organism>
<gene>
    <name evidence="2" type="primary">20206792</name>
    <name evidence="1" type="ORF">HELRODRAFT_178493</name>
</gene>
<reference evidence="3" key="1">
    <citation type="submission" date="2012-12" db="EMBL/GenBank/DDBJ databases">
        <authorList>
            <person name="Hellsten U."/>
            <person name="Grimwood J."/>
            <person name="Chapman J.A."/>
            <person name="Shapiro H."/>
            <person name="Aerts A."/>
            <person name="Otillar R.P."/>
            <person name="Terry A.Y."/>
            <person name="Boore J.L."/>
            <person name="Simakov O."/>
            <person name="Marletaz F."/>
            <person name="Cho S.-J."/>
            <person name="Edsinger-Gonzales E."/>
            <person name="Havlak P."/>
            <person name="Kuo D.-H."/>
            <person name="Larsson T."/>
            <person name="Lv J."/>
            <person name="Arendt D."/>
            <person name="Savage R."/>
            <person name="Osoegawa K."/>
            <person name="de Jong P."/>
            <person name="Lindberg D.R."/>
            <person name="Seaver E.C."/>
            <person name="Weisblat D.A."/>
            <person name="Putnam N.H."/>
            <person name="Grigoriev I.V."/>
            <person name="Rokhsar D.S."/>
        </authorList>
    </citation>
    <scope>NUCLEOTIDE SEQUENCE</scope>
</reference>
<dbReference type="EMBL" id="AMQM01006457">
    <property type="status" value="NOT_ANNOTATED_CDS"/>
    <property type="molecule type" value="Genomic_DNA"/>
</dbReference>
<evidence type="ECO:0000313" key="3">
    <source>
        <dbReference type="Proteomes" id="UP000015101"/>
    </source>
</evidence>
<reference evidence="2" key="3">
    <citation type="submission" date="2015-06" db="UniProtKB">
        <authorList>
            <consortium name="EnsemblMetazoa"/>
        </authorList>
    </citation>
    <scope>IDENTIFICATION</scope>
</reference>
<protein>
    <submittedName>
        <fullName evidence="1 2">Uncharacterized protein</fullName>
    </submittedName>
</protein>
<dbReference type="Proteomes" id="UP000015101">
    <property type="component" value="Unassembled WGS sequence"/>
</dbReference>
<dbReference type="GeneID" id="20206792"/>
<dbReference type="PANTHER" id="PTHR10725:SF74">
    <property type="entry name" value="ERAP1-LIKE C-TERMINAL DOMAIN-CONTAINING PROTEIN"/>
    <property type="match status" value="1"/>
</dbReference>
<evidence type="ECO:0000313" key="1">
    <source>
        <dbReference type="EMBL" id="ESN97047.1"/>
    </source>
</evidence>
<dbReference type="EnsemblMetazoa" id="HelroT178493">
    <property type="protein sequence ID" value="HelroP178493"/>
    <property type="gene ID" value="HelroG178493"/>
</dbReference>
<dbReference type="CTD" id="20206792"/>
<sequence length="145" mass="17085">MIDFVTCRHDVDHISQVLVDYKHHVSKKLKEWPLYSNVVTDFSMALIEAVLKGFNTMEIPTYLQYAMKWATSDVIPIKIVQLIKLYFRDVQQRSSMNFENRWVLRSALNFASDGEVVREVASAREQNMEIYEKRKGHEQLDEQQS</sequence>
<reference evidence="1 3" key="2">
    <citation type="journal article" date="2013" name="Nature">
        <title>Insights into bilaterian evolution from three spiralian genomes.</title>
        <authorList>
            <person name="Simakov O."/>
            <person name="Marletaz F."/>
            <person name="Cho S.J."/>
            <person name="Edsinger-Gonzales E."/>
            <person name="Havlak P."/>
            <person name="Hellsten U."/>
            <person name="Kuo D.H."/>
            <person name="Larsson T."/>
            <person name="Lv J."/>
            <person name="Arendt D."/>
            <person name="Savage R."/>
            <person name="Osoegawa K."/>
            <person name="de Jong P."/>
            <person name="Grimwood J."/>
            <person name="Chapman J.A."/>
            <person name="Shapiro H."/>
            <person name="Aerts A."/>
            <person name="Otillar R.P."/>
            <person name="Terry A.Y."/>
            <person name="Boore J.L."/>
            <person name="Grigoriev I.V."/>
            <person name="Lindberg D.R."/>
            <person name="Seaver E.C."/>
            <person name="Weisblat D.A."/>
            <person name="Putnam N.H."/>
            <person name="Rokhsar D.S."/>
        </authorList>
    </citation>
    <scope>NUCLEOTIDE SEQUENCE</scope>
</reference>